<evidence type="ECO:0000256" key="1">
    <source>
        <dbReference type="SAM" id="MobiDB-lite"/>
    </source>
</evidence>
<name>A0A3N4MVL8_9BACT</name>
<dbReference type="Proteomes" id="UP000279089">
    <property type="component" value="Unassembled WGS sequence"/>
</dbReference>
<accession>A0A3N4MVL8</accession>
<dbReference type="Gene3D" id="3.40.50.300">
    <property type="entry name" value="P-loop containing nucleotide triphosphate hydrolases"/>
    <property type="match status" value="1"/>
</dbReference>
<dbReference type="InterPro" id="IPR027417">
    <property type="entry name" value="P-loop_NTPase"/>
</dbReference>
<dbReference type="AlphaFoldDB" id="A0A3N4MVL8"/>
<proteinExistence type="predicted"/>
<organism evidence="2 3">
    <name type="scientific">Chitinophaga barathri</name>
    <dbReference type="NCBI Taxonomy" id="1647451"/>
    <lineage>
        <taxon>Bacteria</taxon>
        <taxon>Pseudomonadati</taxon>
        <taxon>Bacteroidota</taxon>
        <taxon>Chitinophagia</taxon>
        <taxon>Chitinophagales</taxon>
        <taxon>Chitinophagaceae</taxon>
        <taxon>Chitinophaga</taxon>
    </lineage>
</organism>
<gene>
    <name evidence="2" type="ORF">EG028_20135</name>
</gene>
<reference evidence="3" key="1">
    <citation type="submission" date="2018-11" db="EMBL/GenBank/DDBJ databases">
        <title>Chitinophaga lutea sp.nov., isolate from arsenic contaminated soil.</title>
        <authorList>
            <person name="Zong Y."/>
        </authorList>
    </citation>
    <scope>NUCLEOTIDE SEQUENCE [LARGE SCALE GENOMIC DNA]</scope>
    <source>
        <strain evidence="3">YLT18</strain>
    </source>
</reference>
<sequence>MTTENINQDHQQDGSTPERTRITTTPYDYYTLLQDVELRGKTIYGPRFTLHEEDRPVVLKLLCYFLQDEAIAQVEGIDLHKGIMLRGRVGCGKTSLMNIMRAYCPDSFKHTMMACRTVSHTFTKKGPEVIDHFGRLSFFPYTSVPRIFCFDDLGLESSAGYFGITYNVMAEILLSRYDLFVSHKMLTHVTTNLNSEELEGIYGNRIRSRMRGMFNVITFNNTSQDKRV</sequence>
<dbReference type="RefSeq" id="WP_120518077.1">
    <property type="nucleotide sequence ID" value="NZ_QXZY01000011.1"/>
</dbReference>
<evidence type="ECO:0000313" key="2">
    <source>
        <dbReference type="EMBL" id="RPD39433.1"/>
    </source>
</evidence>
<dbReference type="OrthoDB" id="835620at2"/>
<feature type="region of interest" description="Disordered" evidence="1">
    <location>
        <begin position="1"/>
        <end position="21"/>
    </location>
</feature>
<evidence type="ECO:0000313" key="3">
    <source>
        <dbReference type="Proteomes" id="UP000279089"/>
    </source>
</evidence>
<dbReference type="EMBL" id="RMBX01000011">
    <property type="protein sequence ID" value="RPD39433.1"/>
    <property type="molecule type" value="Genomic_DNA"/>
</dbReference>
<protein>
    <submittedName>
        <fullName evidence="2">ATPase</fullName>
    </submittedName>
</protein>
<dbReference type="SUPFAM" id="SSF52540">
    <property type="entry name" value="P-loop containing nucleoside triphosphate hydrolases"/>
    <property type="match status" value="1"/>
</dbReference>
<feature type="compositionally biased region" description="Basic and acidic residues" evidence="1">
    <location>
        <begin position="10"/>
        <end position="21"/>
    </location>
</feature>
<comment type="caution">
    <text evidence="2">The sequence shown here is derived from an EMBL/GenBank/DDBJ whole genome shotgun (WGS) entry which is preliminary data.</text>
</comment>
<keyword evidence="3" id="KW-1185">Reference proteome</keyword>